<dbReference type="OrthoDB" id="2192561at2759"/>
<dbReference type="GO" id="GO:0030688">
    <property type="term" value="C:preribosome, small subunit precursor"/>
    <property type="evidence" value="ECO:0007669"/>
    <property type="project" value="TreeGrafter"/>
</dbReference>
<dbReference type="AlphaFoldDB" id="B4JMC6"/>
<dbReference type="Pfam" id="PF05291">
    <property type="entry name" value="Bystin"/>
    <property type="match status" value="1"/>
</dbReference>
<dbReference type="FunCoup" id="B4JMC6">
    <property type="interactions" value="1101"/>
</dbReference>
<keyword evidence="4" id="KW-1185">Reference proteome</keyword>
<dbReference type="GO" id="GO:0006364">
    <property type="term" value="P:rRNA processing"/>
    <property type="evidence" value="ECO:0007669"/>
    <property type="project" value="TreeGrafter"/>
</dbReference>
<dbReference type="InParanoid" id="B4JMC6"/>
<reference evidence="3 4" key="1">
    <citation type="journal article" date="2007" name="Nature">
        <title>Evolution of genes and genomes on the Drosophila phylogeny.</title>
        <authorList>
            <consortium name="Drosophila 12 Genomes Consortium"/>
            <person name="Clark A.G."/>
            <person name="Eisen M.B."/>
            <person name="Smith D.R."/>
            <person name="Bergman C.M."/>
            <person name="Oliver B."/>
            <person name="Markow T.A."/>
            <person name="Kaufman T.C."/>
            <person name="Kellis M."/>
            <person name="Gelbart W."/>
            <person name="Iyer V.N."/>
            <person name="Pollard D.A."/>
            <person name="Sackton T.B."/>
            <person name="Larracuente A.M."/>
            <person name="Singh N.D."/>
            <person name="Abad J.P."/>
            <person name="Abt D.N."/>
            <person name="Adryan B."/>
            <person name="Aguade M."/>
            <person name="Akashi H."/>
            <person name="Anderson W.W."/>
            <person name="Aquadro C.F."/>
            <person name="Ardell D.H."/>
            <person name="Arguello R."/>
            <person name="Artieri C.G."/>
            <person name="Barbash D.A."/>
            <person name="Barker D."/>
            <person name="Barsanti P."/>
            <person name="Batterham P."/>
            <person name="Batzoglou S."/>
            <person name="Begun D."/>
            <person name="Bhutkar A."/>
            <person name="Blanco E."/>
            <person name="Bosak S.A."/>
            <person name="Bradley R.K."/>
            <person name="Brand A.D."/>
            <person name="Brent M.R."/>
            <person name="Brooks A.N."/>
            <person name="Brown R.H."/>
            <person name="Butlin R.K."/>
            <person name="Caggese C."/>
            <person name="Calvi B.R."/>
            <person name="Bernardo de Carvalho A."/>
            <person name="Caspi A."/>
            <person name="Castrezana S."/>
            <person name="Celniker S.E."/>
            <person name="Chang J.L."/>
            <person name="Chapple C."/>
            <person name="Chatterji S."/>
            <person name="Chinwalla A."/>
            <person name="Civetta A."/>
            <person name="Clifton S.W."/>
            <person name="Comeron J.M."/>
            <person name="Costello J.C."/>
            <person name="Coyne J.A."/>
            <person name="Daub J."/>
            <person name="David R.G."/>
            <person name="Delcher A.L."/>
            <person name="Delehaunty K."/>
            <person name="Do C.B."/>
            <person name="Ebling H."/>
            <person name="Edwards K."/>
            <person name="Eickbush T."/>
            <person name="Evans J.D."/>
            <person name="Filipski A."/>
            <person name="Findeiss S."/>
            <person name="Freyhult E."/>
            <person name="Fulton L."/>
            <person name="Fulton R."/>
            <person name="Garcia A.C."/>
            <person name="Gardiner A."/>
            <person name="Garfield D.A."/>
            <person name="Garvin B.E."/>
            <person name="Gibson G."/>
            <person name="Gilbert D."/>
            <person name="Gnerre S."/>
            <person name="Godfrey J."/>
            <person name="Good R."/>
            <person name="Gotea V."/>
            <person name="Gravely B."/>
            <person name="Greenberg A.J."/>
            <person name="Griffiths-Jones S."/>
            <person name="Gross S."/>
            <person name="Guigo R."/>
            <person name="Gustafson E.A."/>
            <person name="Haerty W."/>
            <person name="Hahn M.W."/>
            <person name="Halligan D.L."/>
            <person name="Halpern A.L."/>
            <person name="Halter G.M."/>
            <person name="Han M.V."/>
            <person name="Heger A."/>
            <person name="Hillier L."/>
            <person name="Hinrichs A.S."/>
            <person name="Holmes I."/>
            <person name="Hoskins R.A."/>
            <person name="Hubisz M.J."/>
            <person name="Hultmark D."/>
            <person name="Huntley M.A."/>
            <person name="Jaffe D.B."/>
            <person name="Jagadeeshan S."/>
            <person name="Jeck W.R."/>
            <person name="Johnson J."/>
            <person name="Jones C.D."/>
            <person name="Jordan W.C."/>
            <person name="Karpen G.H."/>
            <person name="Kataoka E."/>
            <person name="Keightley P.D."/>
            <person name="Kheradpour P."/>
            <person name="Kirkness E.F."/>
            <person name="Koerich L.B."/>
            <person name="Kristiansen K."/>
            <person name="Kudrna D."/>
            <person name="Kulathinal R.J."/>
            <person name="Kumar S."/>
            <person name="Kwok R."/>
            <person name="Lander E."/>
            <person name="Langley C.H."/>
            <person name="Lapoint R."/>
            <person name="Lazzaro B.P."/>
            <person name="Lee S.J."/>
            <person name="Levesque L."/>
            <person name="Li R."/>
            <person name="Lin C.F."/>
            <person name="Lin M.F."/>
            <person name="Lindblad-Toh K."/>
            <person name="Llopart A."/>
            <person name="Long M."/>
            <person name="Low L."/>
            <person name="Lozovsky E."/>
            <person name="Lu J."/>
            <person name="Luo M."/>
            <person name="Machado C.A."/>
            <person name="Makalowski W."/>
            <person name="Marzo M."/>
            <person name="Matsuda M."/>
            <person name="Matzkin L."/>
            <person name="McAllister B."/>
            <person name="McBride C.S."/>
            <person name="McKernan B."/>
            <person name="McKernan K."/>
            <person name="Mendez-Lago M."/>
            <person name="Minx P."/>
            <person name="Mollenhauer M.U."/>
            <person name="Montooth K."/>
            <person name="Mount S.M."/>
            <person name="Mu X."/>
            <person name="Myers E."/>
            <person name="Negre B."/>
            <person name="Newfeld S."/>
            <person name="Nielsen R."/>
            <person name="Noor M.A."/>
            <person name="O'Grady P."/>
            <person name="Pachter L."/>
            <person name="Papaceit M."/>
            <person name="Parisi M.J."/>
            <person name="Parisi M."/>
            <person name="Parts L."/>
            <person name="Pedersen J.S."/>
            <person name="Pesole G."/>
            <person name="Phillippy A.M."/>
            <person name="Ponting C.P."/>
            <person name="Pop M."/>
            <person name="Porcelli D."/>
            <person name="Powell J.R."/>
            <person name="Prohaska S."/>
            <person name="Pruitt K."/>
            <person name="Puig M."/>
            <person name="Quesneville H."/>
            <person name="Ram K.R."/>
            <person name="Rand D."/>
            <person name="Rasmussen M.D."/>
            <person name="Reed L.K."/>
            <person name="Reenan R."/>
            <person name="Reily A."/>
            <person name="Remington K.A."/>
            <person name="Rieger T.T."/>
            <person name="Ritchie M.G."/>
            <person name="Robin C."/>
            <person name="Rogers Y.H."/>
            <person name="Rohde C."/>
            <person name="Rozas J."/>
            <person name="Rubenfield M.J."/>
            <person name="Ruiz A."/>
            <person name="Russo S."/>
            <person name="Salzberg S.L."/>
            <person name="Sanchez-Gracia A."/>
            <person name="Saranga D.J."/>
            <person name="Sato H."/>
            <person name="Schaeffer S.W."/>
            <person name="Schatz M.C."/>
            <person name="Schlenke T."/>
            <person name="Schwartz R."/>
            <person name="Segarra C."/>
            <person name="Singh R.S."/>
            <person name="Sirot L."/>
            <person name="Sirota M."/>
            <person name="Sisneros N.B."/>
            <person name="Smith C.D."/>
            <person name="Smith T.F."/>
            <person name="Spieth J."/>
            <person name="Stage D.E."/>
            <person name="Stark A."/>
            <person name="Stephan W."/>
            <person name="Strausberg R.L."/>
            <person name="Strempel S."/>
            <person name="Sturgill D."/>
            <person name="Sutton G."/>
            <person name="Sutton G.G."/>
            <person name="Tao W."/>
            <person name="Teichmann S."/>
            <person name="Tobari Y.N."/>
            <person name="Tomimura Y."/>
            <person name="Tsolas J.M."/>
            <person name="Valente V.L."/>
            <person name="Venter E."/>
            <person name="Venter J.C."/>
            <person name="Vicario S."/>
            <person name="Vieira F.G."/>
            <person name="Vilella A.J."/>
            <person name="Villasante A."/>
            <person name="Walenz B."/>
            <person name="Wang J."/>
            <person name="Wasserman M."/>
            <person name="Watts T."/>
            <person name="Wilson D."/>
            <person name="Wilson R.K."/>
            <person name="Wing R.A."/>
            <person name="Wolfner M.F."/>
            <person name="Wong A."/>
            <person name="Wong G.K."/>
            <person name="Wu C.I."/>
            <person name="Wu G."/>
            <person name="Yamamoto D."/>
            <person name="Yang H.P."/>
            <person name="Yang S.P."/>
            <person name="Yorke J.A."/>
            <person name="Yoshida K."/>
            <person name="Zdobnov E."/>
            <person name="Zhang P."/>
            <person name="Zhang Y."/>
            <person name="Zimin A.V."/>
            <person name="Baldwin J."/>
            <person name="Abdouelleil A."/>
            <person name="Abdulkadir J."/>
            <person name="Abebe A."/>
            <person name="Abera B."/>
            <person name="Abreu J."/>
            <person name="Acer S.C."/>
            <person name="Aftuck L."/>
            <person name="Alexander A."/>
            <person name="An P."/>
            <person name="Anderson E."/>
            <person name="Anderson S."/>
            <person name="Arachi H."/>
            <person name="Azer M."/>
            <person name="Bachantsang P."/>
            <person name="Barry A."/>
            <person name="Bayul T."/>
            <person name="Berlin A."/>
            <person name="Bessette D."/>
            <person name="Bloom T."/>
            <person name="Blye J."/>
            <person name="Boguslavskiy L."/>
            <person name="Bonnet C."/>
            <person name="Boukhgalter B."/>
            <person name="Bourzgui I."/>
            <person name="Brown A."/>
            <person name="Cahill P."/>
            <person name="Channer S."/>
            <person name="Cheshatsang Y."/>
            <person name="Chuda L."/>
            <person name="Citroen M."/>
            <person name="Collymore A."/>
            <person name="Cooke P."/>
            <person name="Costello M."/>
            <person name="D'Aco K."/>
            <person name="Daza R."/>
            <person name="De Haan G."/>
            <person name="DeGray S."/>
            <person name="DeMaso C."/>
            <person name="Dhargay N."/>
            <person name="Dooley K."/>
            <person name="Dooley E."/>
            <person name="Doricent M."/>
            <person name="Dorje P."/>
            <person name="Dorjee K."/>
            <person name="Dupes A."/>
            <person name="Elong R."/>
            <person name="Falk J."/>
            <person name="Farina A."/>
            <person name="Faro S."/>
            <person name="Ferguson D."/>
            <person name="Fisher S."/>
            <person name="Foley C.D."/>
            <person name="Franke A."/>
            <person name="Friedrich D."/>
            <person name="Gadbois L."/>
            <person name="Gearin G."/>
            <person name="Gearin C.R."/>
            <person name="Giannoukos G."/>
            <person name="Goode T."/>
            <person name="Graham J."/>
            <person name="Grandbois E."/>
            <person name="Grewal S."/>
            <person name="Gyaltsen K."/>
            <person name="Hafez N."/>
            <person name="Hagos B."/>
            <person name="Hall J."/>
            <person name="Henson C."/>
            <person name="Hollinger A."/>
            <person name="Honan T."/>
            <person name="Huard M.D."/>
            <person name="Hughes L."/>
            <person name="Hurhula B."/>
            <person name="Husby M.E."/>
            <person name="Kamat A."/>
            <person name="Kanga B."/>
            <person name="Kashin S."/>
            <person name="Khazanovich D."/>
            <person name="Kisner P."/>
            <person name="Lance K."/>
            <person name="Lara M."/>
            <person name="Lee W."/>
            <person name="Lennon N."/>
            <person name="Letendre F."/>
            <person name="LeVine R."/>
            <person name="Lipovsky A."/>
            <person name="Liu X."/>
            <person name="Liu J."/>
            <person name="Liu S."/>
            <person name="Lokyitsang T."/>
            <person name="Lokyitsang Y."/>
            <person name="Lubonja R."/>
            <person name="Lui A."/>
            <person name="MacDonald P."/>
            <person name="Magnisalis V."/>
            <person name="Maru K."/>
            <person name="Matthews C."/>
            <person name="McCusker W."/>
            <person name="McDonough S."/>
            <person name="Mehta T."/>
            <person name="Meldrim J."/>
            <person name="Meneus L."/>
            <person name="Mihai O."/>
            <person name="Mihalev A."/>
            <person name="Mihova T."/>
            <person name="Mittelman R."/>
            <person name="Mlenga V."/>
            <person name="Montmayeur A."/>
            <person name="Mulrain L."/>
            <person name="Navidi A."/>
            <person name="Naylor J."/>
            <person name="Negash T."/>
            <person name="Nguyen T."/>
            <person name="Nguyen N."/>
            <person name="Nicol R."/>
            <person name="Norbu C."/>
            <person name="Norbu N."/>
            <person name="Novod N."/>
            <person name="O'Neill B."/>
            <person name="Osman S."/>
            <person name="Markiewicz E."/>
            <person name="Oyono O.L."/>
            <person name="Patti C."/>
            <person name="Phunkhang P."/>
            <person name="Pierre F."/>
            <person name="Priest M."/>
            <person name="Raghuraman S."/>
            <person name="Rege F."/>
            <person name="Reyes R."/>
            <person name="Rise C."/>
            <person name="Rogov P."/>
            <person name="Ross K."/>
            <person name="Ryan E."/>
            <person name="Settipalli S."/>
            <person name="Shea T."/>
            <person name="Sherpa N."/>
            <person name="Shi L."/>
            <person name="Shih D."/>
            <person name="Sparrow T."/>
            <person name="Spaulding J."/>
            <person name="Stalker J."/>
            <person name="Stange-Thomann N."/>
            <person name="Stavropoulos S."/>
            <person name="Stone C."/>
            <person name="Strader C."/>
            <person name="Tesfaye S."/>
            <person name="Thomson T."/>
            <person name="Thoulutsang Y."/>
            <person name="Thoulutsang D."/>
            <person name="Topham K."/>
            <person name="Topping I."/>
            <person name="Tsamla T."/>
            <person name="Vassiliev H."/>
            <person name="Vo A."/>
            <person name="Wangchuk T."/>
            <person name="Wangdi T."/>
            <person name="Weiand M."/>
            <person name="Wilkinson J."/>
            <person name="Wilson A."/>
            <person name="Yadav S."/>
            <person name="Young G."/>
            <person name="Yu Q."/>
            <person name="Zembek L."/>
            <person name="Zhong D."/>
            <person name="Zimmer A."/>
            <person name="Zwirko Z."/>
            <person name="Jaffe D.B."/>
            <person name="Alvarez P."/>
            <person name="Brockman W."/>
            <person name="Butler J."/>
            <person name="Chin C."/>
            <person name="Gnerre S."/>
            <person name="Grabherr M."/>
            <person name="Kleber M."/>
            <person name="Mauceli E."/>
            <person name="MacCallum I."/>
        </authorList>
    </citation>
    <scope>NUCLEOTIDE SEQUENCE [LARGE SCALE GENOMIC DNA]</scope>
    <source>
        <strain evidence="4">Tucson 15287-2541.00</strain>
    </source>
</reference>
<dbReference type="KEGG" id="dgr:6566193"/>
<dbReference type="eggNOG" id="KOG3871">
    <property type="taxonomic scope" value="Eukaryota"/>
</dbReference>
<dbReference type="OMA" id="TKLPVIW"/>
<accession>B4JMC6</accession>
<dbReference type="PANTHER" id="PTHR12821">
    <property type="entry name" value="BYSTIN"/>
    <property type="match status" value="1"/>
</dbReference>
<dbReference type="SMR" id="B4JMC6"/>
<feature type="region of interest" description="Disordered" evidence="2">
    <location>
        <begin position="26"/>
        <end position="61"/>
    </location>
</feature>
<evidence type="ECO:0000313" key="3">
    <source>
        <dbReference type="EMBL" id="EDV91887.1"/>
    </source>
</evidence>
<dbReference type="STRING" id="7222.B4JMC6"/>
<name>B4JMC6_DROGR</name>
<protein>
    <submittedName>
        <fullName evidence="3">GH24352</fullName>
    </submittedName>
</protein>
<comment type="similarity">
    <text evidence="1">Belongs to the bystin family.</text>
</comment>
<feature type="compositionally biased region" description="Polar residues" evidence="2">
    <location>
        <begin position="50"/>
        <end position="61"/>
    </location>
</feature>
<dbReference type="Proteomes" id="UP000001070">
    <property type="component" value="Unassembled WGS sequence"/>
</dbReference>
<dbReference type="HOGENOM" id="CLU_029727_0_1_1"/>
<proteinExistence type="inferred from homology"/>
<dbReference type="PANTHER" id="PTHR12821:SF0">
    <property type="entry name" value="BYSTIN"/>
    <property type="match status" value="1"/>
</dbReference>
<dbReference type="InterPro" id="IPR007955">
    <property type="entry name" value="Bystin"/>
</dbReference>
<dbReference type="GO" id="GO:0005730">
    <property type="term" value="C:nucleolus"/>
    <property type="evidence" value="ECO:0007669"/>
    <property type="project" value="TreeGrafter"/>
</dbReference>
<dbReference type="GO" id="GO:0030515">
    <property type="term" value="F:snoRNA binding"/>
    <property type="evidence" value="ECO:0007669"/>
    <property type="project" value="TreeGrafter"/>
</dbReference>
<dbReference type="EMBL" id="CH916371">
    <property type="protein sequence ID" value="EDV91887.1"/>
    <property type="molecule type" value="Genomic_DNA"/>
</dbReference>
<evidence type="ECO:0000256" key="1">
    <source>
        <dbReference type="ARBA" id="ARBA00007114"/>
    </source>
</evidence>
<dbReference type="GO" id="GO:0005737">
    <property type="term" value="C:cytoplasm"/>
    <property type="evidence" value="ECO:0007669"/>
    <property type="project" value="TreeGrafter"/>
</dbReference>
<organism evidence="4">
    <name type="scientific">Drosophila grimshawi</name>
    <name type="common">Hawaiian fruit fly</name>
    <name type="synonym">Idiomyia grimshawi</name>
    <dbReference type="NCBI Taxonomy" id="7222"/>
    <lineage>
        <taxon>Eukaryota</taxon>
        <taxon>Metazoa</taxon>
        <taxon>Ecdysozoa</taxon>
        <taxon>Arthropoda</taxon>
        <taxon>Hexapoda</taxon>
        <taxon>Insecta</taxon>
        <taxon>Pterygota</taxon>
        <taxon>Neoptera</taxon>
        <taxon>Endopterygota</taxon>
        <taxon>Diptera</taxon>
        <taxon>Brachycera</taxon>
        <taxon>Muscomorpha</taxon>
        <taxon>Ephydroidea</taxon>
        <taxon>Drosophilidae</taxon>
        <taxon>Drosophila</taxon>
        <taxon>Hawaiian Drosophila</taxon>
    </lineage>
</organism>
<dbReference type="PhylomeDB" id="B4JMC6"/>
<evidence type="ECO:0000313" key="4">
    <source>
        <dbReference type="Proteomes" id="UP000001070"/>
    </source>
</evidence>
<evidence type="ECO:0000256" key="2">
    <source>
        <dbReference type="SAM" id="MobiDB-lite"/>
    </source>
</evidence>
<sequence length="441" mass="50629">MGKPKKSNVAIIKNVSLENQIIEGKVTKPKKNKDKDKVKLRAEESPNIDAKSSQKILAAARQQQLELDEENFPSLTPRKNVNFNLKDASEQEEGEVNETDFMTDLDMDDDDVAAFERFQQPATTKEGKRSQHLAEMIMQKIQEKGADIHTKISDEGSLKIEEIDPKVKEMYEGVRDVLKRYRSGKIPKAFKIIPKLRNWEQILFITEPHNWSAAAMFQGTRIFCSVLSQAMAQRFYNLVLLPRIRDDLCEYKKLNMHLYNALKRALFKPAAFMKGIVLPLLESGDCTLREAIIFGSVVARSSIPVLHSSACLLKICEMNYSGANSIFIRYFLDKRYALPYRVIDAAVFHFLRFENERRDLPVLWHQSLLTFAQRYKNDISSEQKDALLQLLKKKTHPKITADIRRELQAANCRDVEMMESTNATAEQPIKMYTDADVGYEG</sequence>
<feature type="compositionally biased region" description="Basic and acidic residues" evidence="2">
    <location>
        <begin position="33"/>
        <end position="44"/>
    </location>
</feature>
<gene>
    <name evidence="3" type="primary">Dgri\GH24352</name>
    <name evidence="3" type="ORF">Dgri_GH24352</name>
</gene>